<dbReference type="SUPFAM" id="SSF53474">
    <property type="entry name" value="alpha/beta-Hydrolases"/>
    <property type="match status" value="1"/>
</dbReference>
<organism evidence="4 5">
    <name type="scientific">Acinetobacter oleivorans</name>
    <dbReference type="NCBI Taxonomy" id="1148157"/>
    <lineage>
        <taxon>Bacteria</taxon>
        <taxon>Pseudomonadati</taxon>
        <taxon>Pseudomonadota</taxon>
        <taxon>Gammaproteobacteria</taxon>
        <taxon>Moraxellales</taxon>
        <taxon>Moraxellaceae</taxon>
        <taxon>Acinetobacter</taxon>
    </lineage>
</organism>
<feature type="compositionally biased region" description="Polar residues" evidence="1">
    <location>
        <begin position="42"/>
        <end position="53"/>
    </location>
</feature>
<feature type="region of interest" description="Disordered" evidence="1">
    <location>
        <begin position="42"/>
        <end position="61"/>
    </location>
</feature>
<comment type="caution">
    <text evidence="4">The sequence shown here is derived from an EMBL/GenBank/DDBJ whole genome shotgun (WGS) entry which is preliminary data.</text>
</comment>
<evidence type="ECO:0000313" key="4">
    <source>
        <dbReference type="EMBL" id="KHN67373.1"/>
    </source>
</evidence>
<dbReference type="InterPro" id="IPR029058">
    <property type="entry name" value="AB_hydrolase_fold"/>
</dbReference>
<gene>
    <name evidence="4" type="ORF">DH17_11815</name>
</gene>
<dbReference type="GO" id="GO:0016787">
    <property type="term" value="F:hydrolase activity"/>
    <property type="evidence" value="ECO:0007669"/>
    <property type="project" value="UniProtKB-KW"/>
</dbReference>
<name>A0A0B2UDC8_9GAMM</name>
<keyword evidence="4" id="KW-0378">Hydrolase</keyword>
<dbReference type="PANTHER" id="PTHR43433">
    <property type="entry name" value="HYDROLASE, ALPHA/BETA FOLD FAMILY PROTEIN"/>
    <property type="match status" value="1"/>
</dbReference>
<sequence length="337" mass="36614">MNFLLNTVAMSLTAISIFSAPLTQAEVVPSISFNEPSIQAHKVSSNAVSNPQAGQHAEQDTNWKNVPAQFISAGGVNFAYREYGQQNGGTPVIFLNHLAAVLDNWDPRIIDGIAAKHHVVVFDNRGVGASTGEPAKSIEQMADDAIAFIQAKGFKKVDLFGFSMGGMISQEIALKQPNLVRKMILSGTGPAGGTGISTVGRVSNWDLVRGMVTGQDPKVYLFFTRTENGKASAKAFIQRINERTENRDKEITISAYRAQLKALKKWGSKKPADLSVIQQPVLVANGDHDRMVPTVNTYDLAKRLPNSSLVIYPDAGHGGIFQFHDDFVKQSLTFLAK</sequence>
<dbReference type="PRINTS" id="PR00111">
    <property type="entry name" value="ABHYDROLASE"/>
</dbReference>
<keyword evidence="2" id="KW-0732">Signal</keyword>
<dbReference type="Proteomes" id="UP000031012">
    <property type="component" value="Unassembled WGS sequence"/>
</dbReference>
<evidence type="ECO:0000259" key="3">
    <source>
        <dbReference type="Pfam" id="PF00561"/>
    </source>
</evidence>
<feature type="domain" description="AB hydrolase-1" evidence="3">
    <location>
        <begin position="91"/>
        <end position="321"/>
    </location>
</feature>
<evidence type="ECO:0000256" key="1">
    <source>
        <dbReference type="SAM" id="MobiDB-lite"/>
    </source>
</evidence>
<dbReference type="InterPro" id="IPR000073">
    <property type="entry name" value="AB_hydrolase_1"/>
</dbReference>
<dbReference type="Pfam" id="PF00561">
    <property type="entry name" value="Abhydrolase_1"/>
    <property type="match status" value="1"/>
</dbReference>
<dbReference type="EMBL" id="JHQK01000004">
    <property type="protein sequence ID" value="KHN67373.1"/>
    <property type="molecule type" value="Genomic_DNA"/>
</dbReference>
<reference evidence="4 5" key="1">
    <citation type="submission" date="2014-03" db="EMBL/GenBank/DDBJ databases">
        <title>Genome sequence of the diesel-degrader and plant-growth promoter Acinetobacter oleivorans PF-1 isolated from the roots of poplar tree.</title>
        <authorList>
            <person name="Gkorezis P."/>
            <person name="van Hamme J."/>
            <person name="Rineau F."/>
            <person name="Vangronsveld J."/>
            <person name="Francetti A."/>
        </authorList>
    </citation>
    <scope>NUCLEOTIDE SEQUENCE [LARGE SCALE GENOMIC DNA]</scope>
    <source>
        <strain evidence="4 5">PF1</strain>
    </source>
</reference>
<evidence type="ECO:0000256" key="2">
    <source>
        <dbReference type="SAM" id="SignalP"/>
    </source>
</evidence>
<dbReference type="PANTHER" id="PTHR43433:SF5">
    <property type="entry name" value="AB HYDROLASE-1 DOMAIN-CONTAINING PROTEIN"/>
    <property type="match status" value="1"/>
</dbReference>
<accession>A0A0B2UDC8</accession>
<proteinExistence type="predicted"/>
<feature type="signal peptide" evidence="2">
    <location>
        <begin position="1"/>
        <end position="25"/>
    </location>
</feature>
<dbReference type="InterPro" id="IPR050471">
    <property type="entry name" value="AB_hydrolase"/>
</dbReference>
<feature type="chain" id="PRO_5002078833" evidence="2">
    <location>
        <begin position="26"/>
        <end position="337"/>
    </location>
</feature>
<protein>
    <submittedName>
        <fullName evidence="4">Alpha/beta hydrolase</fullName>
    </submittedName>
</protein>
<dbReference type="Gene3D" id="3.40.50.1820">
    <property type="entry name" value="alpha/beta hydrolase"/>
    <property type="match status" value="1"/>
</dbReference>
<dbReference type="AlphaFoldDB" id="A0A0B2UDC8"/>
<evidence type="ECO:0000313" key="5">
    <source>
        <dbReference type="Proteomes" id="UP000031012"/>
    </source>
</evidence>